<dbReference type="OrthoDB" id="539213at2759"/>
<dbReference type="AlphaFoldDB" id="A0A8K0RIU4"/>
<reference evidence="3" key="1">
    <citation type="journal article" date="2021" name="Nat. Commun.">
        <title>Genetic determinants of endophytism in the Arabidopsis root mycobiome.</title>
        <authorList>
            <person name="Mesny F."/>
            <person name="Miyauchi S."/>
            <person name="Thiergart T."/>
            <person name="Pickel B."/>
            <person name="Atanasova L."/>
            <person name="Karlsson M."/>
            <person name="Huettel B."/>
            <person name="Barry K.W."/>
            <person name="Haridas S."/>
            <person name="Chen C."/>
            <person name="Bauer D."/>
            <person name="Andreopoulos W."/>
            <person name="Pangilinan J."/>
            <person name="LaButti K."/>
            <person name="Riley R."/>
            <person name="Lipzen A."/>
            <person name="Clum A."/>
            <person name="Drula E."/>
            <person name="Henrissat B."/>
            <person name="Kohler A."/>
            <person name="Grigoriev I.V."/>
            <person name="Martin F.M."/>
            <person name="Hacquard S."/>
        </authorList>
    </citation>
    <scope>NUCLEOTIDE SEQUENCE</scope>
    <source>
        <strain evidence="3">MPI-SDFR-AT-0120</strain>
    </source>
</reference>
<accession>A0A8K0RIU4</accession>
<dbReference type="Pfam" id="PF12796">
    <property type="entry name" value="Ank_2"/>
    <property type="match status" value="1"/>
</dbReference>
<dbReference type="EMBL" id="JAGMVJ010000001">
    <property type="protein sequence ID" value="KAH7094632.1"/>
    <property type="molecule type" value="Genomic_DNA"/>
</dbReference>
<dbReference type="Gene3D" id="1.25.40.20">
    <property type="entry name" value="Ankyrin repeat-containing domain"/>
    <property type="match status" value="1"/>
</dbReference>
<keyword evidence="1" id="KW-0677">Repeat</keyword>
<evidence type="ECO:0008006" key="5">
    <source>
        <dbReference type="Google" id="ProtNLM"/>
    </source>
</evidence>
<dbReference type="InterPro" id="IPR036770">
    <property type="entry name" value="Ankyrin_rpt-contain_sf"/>
</dbReference>
<protein>
    <recommendedName>
        <fullName evidence="5">Ankyrin</fullName>
    </recommendedName>
</protein>
<evidence type="ECO:0000256" key="1">
    <source>
        <dbReference type="ARBA" id="ARBA00022737"/>
    </source>
</evidence>
<dbReference type="PANTHER" id="PTHR24201">
    <property type="entry name" value="ANK_REP_REGION DOMAIN-CONTAINING PROTEIN"/>
    <property type="match status" value="1"/>
</dbReference>
<evidence type="ECO:0000313" key="3">
    <source>
        <dbReference type="EMBL" id="KAH7094632.1"/>
    </source>
</evidence>
<dbReference type="SMART" id="SM00248">
    <property type="entry name" value="ANK"/>
    <property type="match status" value="3"/>
</dbReference>
<sequence length="488" mass="54127">MALMGFYKIMSSALLRLRELSTAIIHPFTEKWNQTSEYSPGLSMGTRTKQLYLLVAKMERMILDGKAGLPATISRDQVVSPQLATRHYTGNIMGTFTLVKICPFCHNTNEHNMNLTSQSDVRPASQRNQFILLQRRILAYSSSHCSKDHAKELRIALDEIESLQSSIPLAIESAFPELKAHISGTAHPGSHTVQPFLVDELGEYQLLADRHDVSDCLGRDTAHRWLDSASLKRHVRDHLEILETYVAATDRIDSQDDFGRTLLHIVCLMGWKAGARVLLQHGANPTMTMGCDFLPLHIAAASGSLEICELLLKYTEGAGVSIDRKDSFGFLAMDYAAHAGHSQIVRLLSGRDKLPKDITAIAPIMDPFLDPWTDFAMFNFSWIVDGTVNNLSPNNHASLATPLAPRACLPGISRVEDTANGFESVRVEDYAKINGSELPPTQREAAKALKVVMSFLQSKAARDRVKPSEYVTVGKLIEKYDSHFGIGR</sequence>
<proteinExistence type="predicted"/>
<comment type="caution">
    <text evidence="3">The sequence shown here is derived from an EMBL/GenBank/DDBJ whole genome shotgun (WGS) entry which is preliminary data.</text>
</comment>
<gene>
    <name evidence="3" type="ORF">FB567DRAFT_8110</name>
</gene>
<organism evidence="3 4">
    <name type="scientific">Paraphoma chrysanthemicola</name>
    <dbReference type="NCBI Taxonomy" id="798071"/>
    <lineage>
        <taxon>Eukaryota</taxon>
        <taxon>Fungi</taxon>
        <taxon>Dikarya</taxon>
        <taxon>Ascomycota</taxon>
        <taxon>Pezizomycotina</taxon>
        <taxon>Dothideomycetes</taxon>
        <taxon>Pleosporomycetidae</taxon>
        <taxon>Pleosporales</taxon>
        <taxon>Pleosporineae</taxon>
        <taxon>Phaeosphaeriaceae</taxon>
        <taxon>Paraphoma</taxon>
    </lineage>
</organism>
<evidence type="ECO:0000313" key="4">
    <source>
        <dbReference type="Proteomes" id="UP000813461"/>
    </source>
</evidence>
<dbReference type="Proteomes" id="UP000813461">
    <property type="component" value="Unassembled WGS sequence"/>
</dbReference>
<evidence type="ECO:0000256" key="2">
    <source>
        <dbReference type="ARBA" id="ARBA00023043"/>
    </source>
</evidence>
<dbReference type="InterPro" id="IPR050776">
    <property type="entry name" value="Ank_Repeat/CDKN_Inhibitor"/>
</dbReference>
<name>A0A8K0RIU4_9PLEO</name>
<keyword evidence="2" id="KW-0040">ANK repeat</keyword>
<dbReference type="InterPro" id="IPR002110">
    <property type="entry name" value="Ankyrin_rpt"/>
</dbReference>
<keyword evidence="4" id="KW-1185">Reference proteome</keyword>
<dbReference type="SUPFAM" id="SSF48403">
    <property type="entry name" value="Ankyrin repeat"/>
    <property type="match status" value="1"/>
</dbReference>